<feature type="domain" description="FCP1 homology" evidence="2">
    <location>
        <begin position="194"/>
        <end position="352"/>
    </location>
</feature>
<dbReference type="Gene3D" id="3.40.50.1000">
    <property type="entry name" value="HAD superfamily/HAD-like"/>
    <property type="match status" value="1"/>
</dbReference>
<feature type="region of interest" description="Disordered" evidence="1">
    <location>
        <begin position="1"/>
        <end position="31"/>
    </location>
</feature>
<evidence type="ECO:0000313" key="3">
    <source>
        <dbReference type="EMBL" id="CDW71311.1"/>
    </source>
</evidence>
<feature type="compositionally biased region" description="Low complexity" evidence="1">
    <location>
        <begin position="454"/>
        <end position="467"/>
    </location>
</feature>
<feature type="region of interest" description="Disordered" evidence="1">
    <location>
        <begin position="449"/>
        <end position="561"/>
    </location>
</feature>
<dbReference type="NCBIfam" id="TIGR02251">
    <property type="entry name" value="HIF-SF_euk"/>
    <property type="match status" value="1"/>
</dbReference>
<dbReference type="OrthoDB" id="277011at2759"/>
<feature type="region of interest" description="Disordered" evidence="1">
    <location>
        <begin position="767"/>
        <end position="794"/>
    </location>
</feature>
<keyword evidence="4" id="KW-1185">Reference proteome</keyword>
<dbReference type="Proteomes" id="UP000039865">
    <property type="component" value="Unassembled WGS sequence"/>
</dbReference>
<gene>
    <name evidence="3" type="primary">Contig13250.g14135</name>
    <name evidence="3" type="ORF">STYLEM_254</name>
</gene>
<evidence type="ECO:0000256" key="1">
    <source>
        <dbReference type="SAM" id="MobiDB-lite"/>
    </source>
</evidence>
<dbReference type="FunFam" id="3.40.50.1000:FF:000093">
    <property type="entry name" value="NLI interacting factor-like phosphatase family protein"/>
    <property type="match status" value="1"/>
</dbReference>
<dbReference type="CDD" id="cd07521">
    <property type="entry name" value="HAD_FCP1-like"/>
    <property type="match status" value="1"/>
</dbReference>
<feature type="region of interest" description="Disordered" evidence="1">
    <location>
        <begin position="385"/>
        <end position="426"/>
    </location>
</feature>
<dbReference type="InterPro" id="IPR050365">
    <property type="entry name" value="TIM50"/>
</dbReference>
<dbReference type="PROSITE" id="PS50969">
    <property type="entry name" value="FCP1"/>
    <property type="match status" value="1"/>
</dbReference>
<evidence type="ECO:0000259" key="2">
    <source>
        <dbReference type="PROSITE" id="PS50969"/>
    </source>
</evidence>
<accession>A0A077ZS92</accession>
<feature type="compositionally biased region" description="Polar residues" evidence="1">
    <location>
        <begin position="781"/>
        <end position="794"/>
    </location>
</feature>
<sequence length="794" mass="91301">MTDQNNHNPTTLQNHLRGNSNQIQSSNGIDSNTNVARSIELNRIRPSNSQQPSVPFNRFRDRFHQTQQQQQLQGQSNSTPKLQLKNFSEINKQPESIPKAYILSSSSNLVSKKGKIGDKNQKHSTDLGYQNNSNSSQAVEDQLSSMVTQAPRNNQNMNTNYTSMQTPAAVPSLNLIQNFNQEERMGYIGKQKPRDKGKKTLILDLDETLVHSSFKFIPNVDIILPIEIEGRNCEIFVLKRPGVDEFLHRMIQIYEVIIFTASLSKYANPLIDKLDTMNYKFAKLFRDHCTFYNNTFIKDLSKIGRDLKDIIIVDNSPVAYMFHPENAIPIPSWYDDPRDKELNKLIPILEKLSQVDDVRNYIRYLVIDNRILFTRAQTMLNAHARNTQNTEKSNQAQSNKDSYHQIHRSQSNVQPRQFQALQIQKEQQQIQVQPDLTNENQKRIFFPVEAQKESTTSQQIRSISQQQKKSKLYDLEDDDYPESPAQKMKSDTKSRNINPSSKRGLENSQSKKHHLMRASSSHKGLLIQNTNNDSASSRNRLSNQRPHNSNSSDTESISNNGINNKAKRALTSHKHLPLSSPQRNDQSQNSINMVNNSQSATNINYLARKEQINQQMQQHQLMQQQQLQQQQNNRLQAQNFNYALANTNHIKQVIRPTQILNYHKKTPRINHHQQNMRNPNVTNTNQSETSYLQNIQNQQNQQTIVLARRAVINGYSSNATPQPVIKNQNISSQMQLSTAPQIQLNQTRMYAVGNSYFPQTVKNEQGMPQKLGKIRNHSSEKSQSYQSLPSPFNK</sequence>
<feature type="region of interest" description="Disordered" evidence="1">
    <location>
        <begin position="111"/>
        <end position="140"/>
    </location>
</feature>
<dbReference type="SMART" id="SM00577">
    <property type="entry name" value="CPDc"/>
    <property type="match status" value="1"/>
</dbReference>
<feature type="compositionally biased region" description="Polar residues" evidence="1">
    <location>
        <begin position="385"/>
        <end position="400"/>
    </location>
</feature>
<feature type="compositionally biased region" description="Polar residues" evidence="1">
    <location>
        <begin position="127"/>
        <end position="140"/>
    </location>
</feature>
<dbReference type="SUPFAM" id="SSF56784">
    <property type="entry name" value="HAD-like"/>
    <property type="match status" value="1"/>
</dbReference>
<feature type="compositionally biased region" description="Basic and acidic residues" evidence="1">
    <location>
        <begin position="115"/>
        <end position="125"/>
    </location>
</feature>
<dbReference type="InParanoid" id="A0A077ZS92"/>
<protein>
    <submittedName>
        <fullName evidence="3">Serine threonine-protein phosphatase dullard</fullName>
    </submittedName>
</protein>
<dbReference type="PANTHER" id="PTHR12210">
    <property type="entry name" value="DULLARD PROTEIN PHOSPHATASE"/>
    <property type="match status" value="1"/>
</dbReference>
<dbReference type="GO" id="GO:0016791">
    <property type="term" value="F:phosphatase activity"/>
    <property type="evidence" value="ECO:0007669"/>
    <property type="project" value="InterPro"/>
</dbReference>
<reference evidence="3 4" key="1">
    <citation type="submission" date="2014-06" db="EMBL/GenBank/DDBJ databases">
        <authorList>
            <person name="Swart Estienne"/>
        </authorList>
    </citation>
    <scope>NUCLEOTIDE SEQUENCE [LARGE SCALE GENOMIC DNA]</scope>
    <source>
        <strain evidence="3 4">130c</strain>
    </source>
</reference>
<dbReference type="InterPro" id="IPR011948">
    <property type="entry name" value="Dullard_phosphatase"/>
</dbReference>
<dbReference type="InterPro" id="IPR023214">
    <property type="entry name" value="HAD_sf"/>
</dbReference>
<dbReference type="InterPro" id="IPR004274">
    <property type="entry name" value="FCP1_dom"/>
</dbReference>
<evidence type="ECO:0000313" key="4">
    <source>
        <dbReference type="Proteomes" id="UP000039865"/>
    </source>
</evidence>
<feature type="compositionally biased region" description="Polar residues" evidence="1">
    <location>
        <begin position="518"/>
        <end position="561"/>
    </location>
</feature>
<dbReference type="EMBL" id="CCKQ01000251">
    <property type="protein sequence ID" value="CDW71311.1"/>
    <property type="molecule type" value="Genomic_DNA"/>
</dbReference>
<dbReference type="AlphaFoldDB" id="A0A077ZS92"/>
<proteinExistence type="predicted"/>
<organism evidence="3 4">
    <name type="scientific">Stylonychia lemnae</name>
    <name type="common">Ciliate</name>
    <dbReference type="NCBI Taxonomy" id="5949"/>
    <lineage>
        <taxon>Eukaryota</taxon>
        <taxon>Sar</taxon>
        <taxon>Alveolata</taxon>
        <taxon>Ciliophora</taxon>
        <taxon>Intramacronucleata</taxon>
        <taxon>Spirotrichea</taxon>
        <taxon>Stichotrichia</taxon>
        <taxon>Sporadotrichida</taxon>
        <taxon>Oxytrichidae</taxon>
        <taxon>Stylonychinae</taxon>
        <taxon>Stylonychia</taxon>
    </lineage>
</organism>
<name>A0A077ZS92_STYLE</name>
<dbReference type="Pfam" id="PF03031">
    <property type="entry name" value="NIF"/>
    <property type="match status" value="1"/>
</dbReference>
<feature type="compositionally biased region" description="Low complexity" evidence="1">
    <location>
        <begin position="417"/>
        <end position="426"/>
    </location>
</feature>
<dbReference type="InterPro" id="IPR036412">
    <property type="entry name" value="HAD-like_sf"/>
</dbReference>